<keyword evidence="2" id="KW-1185">Reference proteome</keyword>
<protein>
    <recommendedName>
        <fullName evidence="3">DUF1800 domain-containing protein</fullName>
    </recommendedName>
</protein>
<dbReference type="Proteomes" id="UP000068905">
    <property type="component" value="Chromosome"/>
</dbReference>
<organism evidence="1 2">
    <name type="scientific">Candidatus Pseudothioglobus singularis PS1</name>
    <dbReference type="NCBI Taxonomy" id="1125411"/>
    <lineage>
        <taxon>Bacteria</taxon>
        <taxon>Pseudomonadati</taxon>
        <taxon>Pseudomonadota</taxon>
        <taxon>Gammaproteobacteria</taxon>
        <taxon>Candidatus Pseudothioglobaceae</taxon>
        <taxon>Candidatus Pseudothioglobus</taxon>
    </lineage>
</organism>
<name>A0A0M4LF15_9GAMM</name>
<sequence length="495" mass="56910">MNEQFRIAQKLGLMFRPENPLPEDIKSWAIKQLNAKSPALGVNNTQAKKIQEWPDQLQPDLLTRDNLYSEYKYNRQREEMDLAGYSSEAAKQDNEKKHLLLKTDQLKFSHRNVFGNDQVKLRFSSFWTNHFTTGNIWDNQNHIGHMMEEAILANLNNNFSEMLYKVTTHPSMLVYLDNCWSCGERSQTAIWAKQNGEQAGLNDNLGRELLELHTVSPSAKYTESDIRGAANTLAGWGIWPGRISDQSELLSIPQRHQKLLKMGGTINSWDFFKQDHAEPGNKKVLGKVVPAGKGGLRQLTDFLAAHEHTVKHISFKLAQHFVSDNPSKADTDFIANAWRKSNGSLDEIHSAVIERAIQSKEPKFQWPMTWLFQVVRLSDARFFKGWAQLNRYDNYIMESREIFEELGQGFWHERQPDGYSSDKKEWLSGEMFERRIRFADAIYTAGRPKFKSDDIMNRINANDTTRNLVASVGMSEKTKFIALMCSPEIMGLENA</sequence>
<accession>A0A0M4LF15</accession>
<dbReference type="Pfam" id="PF08811">
    <property type="entry name" value="DUF1800"/>
    <property type="match status" value="1"/>
</dbReference>
<dbReference type="AlphaFoldDB" id="A0A0M4LF15"/>
<dbReference type="KEGG" id="tsn:W908_05860"/>
<dbReference type="EMBL" id="CP006911">
    <property type="protein sequence ID" value="ALE02744.1"/>
    <property type="molecule type" value="Genomic_DNA"/>
</dbReference>
<proteinExistence type="predicted"/>
<dbReference type="RefSeq" id="WP_053820317.1">
    <property type="nucleotide sequence ID" value="NZ_CP006911.1"/>
</dbReference>
<reference evidence="1 2" key="1">
    <citation type="journal article" date="2015" name="Genome Announc.">
        <title>Genome Sequence of 'Candidatus Thioglobus singularis' Strain PS1, a Mixotroph from the SUP05 Clade of Marine Gammaproteobacteria.</title>
        <authorList>
            <person name="Marshall K.T."/>
            <person name="Morris R.M."/>
        </authorList>
    </citation>
    <scope>NUCLEOTIDE SEQUENCE [LARGE SCALE GENOMIC DNA]</scope>
    <source>
        <strain evidence="1 2">PS1</strain>
    </source>
</reference>
<dbReference type="InterPro" id="IPR014917">
    <property type="entry name" value="DUF1800"/>
</dbReference>
<dbReference type="OrthoDB" id="9772295at2"/>
<evidence type="ECO:0008006" key="3">
    <source>
        <dbReference type="Google" id="ProtNLM"/>
    </source>
</evidence>
<gene>
    <name evidence="1" type="ORF">W908_05860</name>
</gene>
<evidence type="ECO:0000313" key="2">
    <source>
        <dbReference type="Proteomes" id="UP000068905"/>
    </source>
</evidence>
<evidence type="ECO:0000313" key="1">
    <source>
        <dbReference type="EMBL" id="ALE02744.1"/>
    </source>
</evidence>
<dbReference type="STRING" id="1125411.W908_05860"/>